<name>A0ABN7RRQ6_OIKDI</name>
<accession>A0ABN7RRQ6</accession>
<keyword evidence="3" id="KW-1185">Reference proteome</keyword>
<evidence type="ECO:0000313" key="3">
    <source>
        <dbReference type="Proteomes" id="UP001158576"/>
    </source>
</evidence>
<evidence type="ECO:0000259" key="1">
    <source>
        <dbReference type="PROSITE" id="PS51340"/>
    </source>
</evidence>
<dbReference type="PROSITE" id="PS51340">
    <property type="entry name" value="MOSC"/>
    <property type="match status" value="1"/>
</dbReference>
<reference evidence="2 3" key="1">
    <citation type="submission" date="2021-04" db="EMBL/GenBank/DDBJ databases">
        <authorList>
            <person name="Bliznina A."/>
        </authorList>
    </citation>
    <scope>NUCLEOTIDE SEQUENCE [LARGE SCALE GENOMIC DNA]</scope>
</reference>
<dbReference type="SUPFAM" id="SSF141673">
    <property type="entry name" value="MOSC N-terminal domain-like"/>
    <property type="match status" value="1"/>
</dbReference>
<sequence length="306" mass="33970">MTSSLFSTDFNAAALCPNVDKACPVSTSHRVVAIAAKTGLQGENDGLVDRTFAIRRADDNTKISGRECPKLVLVSCRREGDQLVVTGPGMEHELHVPVKSSGNDTKLELFGTWIDCQEGSEEAAKWFTEYLGLEVKLSINANGRFLRDNEKDWARTWRLEGVPEEDHETAFADGAPILMLSTQSLVDINSRIQHKSYTMKTFRPNIIISTENGKPWDEDEWCGKLQIGEAILAVSSPCPRCIFTTIDPETAQRDKELEPLKSLRKFRMSKGKDANYGIDSPLVGVNVVIIKQGKIFVGDDIILLNE</sequence>
<dbReference type="InterPro" id="IPR011037">
    <property type="entry name" value="Pyrv_Knase-like_insert_dom_sf"/>
</dbReference>
<dbReference type="Proteomes" id="UP001158576">
    <property type="component" value="Chromosome PAR"/>
</dbReference>
<dbReference type="InterPro" id="IPR005302">
    <property type="entry name" value="MoCF_Sase_C"/>
</dbReference>
<dbReference type="Pfam" id="PF03473">
    <property type="entry name" value="MOSC"/>
    <property type="match status" value="1"/>
</dbReference>
<dbReference type="EMBL" id="OU015568">
    <property type="protein sequence ID" value="CAG5084523.1"/>
    <property type="molecule type" value="Genomic_DNA"/>
</dbReference>
<feature type="domain" description="MOSC" evidence="1">
    <location>
        <begin position="144"/>
        <end position="304"/>
    </location>
</feature>
<dbReference type="Pfam" id="PF03476">
    <property type="entry name" value="MOSC_N"/>
    <property type="match status" value="1"/>
</dbReference>
<protein>
    <submittedName>
        <fullName evidence="2">Oidioi.mRNA.OKI2018_I69.PAR.g10662.t1.cds</fullName>
    </submittedName>
</protein>
<organism evidence="2 3">
    <name type="scientific">Oikopleura dioica</name>
    <name type="common">Tunicate</name>
    <dbReference type="NCBI Taxonomy" id="34765"/>
    <lineage>
        <taxon>Eukaryota</taxon>
        <taxon>Metazoa</taxon>
        <taxon>Chordata</taxon>
        <taxon>Tunicata</taxon>
        <taxon>Appendicularia</taxon>
        <taxon>Copelata</taxon>
        <taxon>Oikopleuridae</taxon>
        <taxon>Oikopleura</taxon>
    </lineage>
</organism>
<evidence type="ECO:0000313" key="2">
    <source>
        <dbReference type="EMBL" id="CAG5084523.1"/>
    </source>
</evidence>
<proteinExistence type="predicted"/>
<dbReference type="SUPFAM" id="SSF50800">
    <property type="entry name" value="PK beta-barrel domain-like"/>
    <property type="match status" value="1"/>
</dbReference>
<gene>
    <name evidence="2" type="ORF">OKIOD_LOCUS2220</name>
</gene>
<dbReference type="InterPro" id="IPR005303">
    <property type="entry name" value="MOCOS_middle"/>
</dbReference>